<evidence type="ECO:0000313" key="5">
    <source>
        <dbReference type="Proteomes" id="UP001055437"/>
    </source>
</evidence>
<dbReference type="AlphaFoldDB" id="A0A9N7JK09"/>
<dbReference type="EMBL" id="CP023671">
    <property type="protein sequence ID" value="AYE33848.1"/>
    <property type="molecule type" value="Genomic_DNA"/>
</dbReference>
<keyword evidence="1" id="KW-0812">Transmembrane</keyword>
<accession>A0A9N7JK09</accession>
<dbReference type="Proteomes" id="UP001055437">
    <property type="component" value="Chromosome"/>
</dbReference>
<organism evidence="2 4">
    <name type="scientific">Clostridium septicum</name>
    <dbReference type="NCBI Taxonomy" id="1504"/>
    <lineage>
        <taxon>Bacteria</taxon>
        <taxon>Bacillati</taxon>
        <taxon>Bacillota</taxon>
        <taxon>Clostridia</taxon>
        <taxon>Eubacteriales</taxon>
        <taxon>Clostridiaceae</taxon>
        <taxon>Clostridium</taxon>
    </lineage>
</organism>
<protein>
    <submittedName>
        <fullName evidence="2">Uncharacterized protein</fullName>
    </submittedName>
</protein>
<dbReference type="EMBL" id="CP099799">
    <property type="protein sequence ID" value="USS00413.1"/>
    <property type="molecule type" value="Genomic_DNA"/>
</dbReference>
<evidence type="ECO:0000256" key="1">
    <source>
        <dbReference type="SAM" id="Phobius"/>
    </source>
</evidence>
<gene>
    <name evidence="2" type="ORF">CP523_04845</name>
    <name evidence="3" type="ORF">NH397_13100</name>
</gene>
<proteinExistence type="predicted"/>
<reference evidence="2 4" key="1">
    <citation type="submission" date="2017-09" db="EMBL/GenBank/DDBJ databases">
        <authorList>
            <person name="Thomas P."/>
            <person name="Seyboldt C."/>
        </authorList>
    </citation>
    <scope>NUCLEOTIDE SEQUENCE [LARGE SCALE GENOMIC DNA]</scope>
    <source>
        <strain evidence="2 4">DSM 7534</strain>
    </source>
</reference>
<dbReference type="RefSeq" id="WP_120140579.1">
    <property type="nucleotide sequence ID" value="NZ_CP034358.1"/>
</dbReference>
<keyword evidence="1" id="KW-0472">Membrane</keyword>
<evidence type="ECO:0000313" key="4">
    <source>
        <dbReference type="Proteomes" id="UP000280586"/>
    </source>
</evidence>
<reference evidence="3" key="2">
    <citation type="submission" date="2022-06" db="EMBL/GenBank/DDBJ databases">
        <authorList>
            <person name="Holder M.E."/>
            <person name="Ajami N.J."/>
            <person name="Petrosino J.F."/>
        </authorList>
    </citation>
    <scope>NUCLEOTIDE SEQUENCE</scope>
    <source>
        <strain evidence="3">RMA 8861</strain>
    </source>
</reference>
<feature type="transmembrane region" description="Helical" evidence="1">
    <location>
        <begin position="61"/>
        <end position="80"/>
    </location>
</feature>
<dbReference type="KEGG" id="csep:CP523_04845"/>
<dbReference type="Proteomes" id="UP000280586">
    <property type="component" value="Chromosome"/>
</dbReference>
<evidence type="ECO:0000313" key="3">
    <source>
        <dbReference type="EMBL" id="USS00413.1"/>
    </source>
</evidence>
<sequence>MLETDGGDTMFKYYEKTSKFNTRGFSETWLRLFIFIILLVNLFNIFILGPILEIPLSNIDFFYLSIILSGILSGCAASYLKIEIETLKVSNTEEFIKVINFVLPQMAYYPESKIDNFITFKPSFEVGLFSSRVTIHIDNNSVTIMGPKNIVKRLKNITV</sequence>
<evidence type="ECO:0000313" key="2">
    <source>
        <dbReference type="EMBL" id="AYE33848.1"/>
    </source>
</evidence>
<feature type="transmembrane region" description="Helical" evidence="1">
    <location>
        <begin position="29"/>
        <end position="49"/>
    </location>
</feature>
<name>A0A9N7JK09_CLOSE</name>
<keyword evidence="1" id="KW-1133">Transmembrane helix</keyword>
<keyword evidence="5" id="KW-1185">Reference proteome</keyword>